<feature type="transmembrane region" description="Helical" evidence="2">
    <location>
        <begin position="617"/>
        <end position="638"/>
    </location>
</feature>
<proteinExistence type="predicted"/>
<feature type="compositionally biased region" description="Pro residues" evidence="1">
    <location>
        <begin position="66"/>
        <end position="87"/>
    </location>
</feature>
<feature type="transmembrane region" description="Helical" evidence="2">
    <location>
        <begin position="712"/>
        <end position="733"/>
    </location>
</feature>
<feature type="compositionally biased region" description="Low complexity" evidence="1">
    <location>
        <begin position="88"/>
        <end position="116"/>
    </location>
</feature>
<evidence type="ECO:0000313" key="3">
    <source>
        <dbReference type="EMBL" id="TFD82732.1"/>
    </source>
</evidence>
<feature type="compositionally biased region" description="Low complexity" evidence="1">
    <location>
        <begin position="52"/>
        <end position="65"/>
    </location>
</feature>
<keyword evidence="2" id="KW-1133">Transmembrane helix</keyword>
<reference evidence="3 4" key="1">
    <citation type="submission" date="2019-03" db="EMBL/GenBank/DDBJ databases">
        <title>Genomics of glacier-inhabiting Cryobacterium strains.</title>
        <authorList>
            <person name="Liu Q."/>
            <person name="Xin Y.-H."/>
        </authorList>
    </citation>
    <scope>NUCLEOTIDE SEQUENCE [LARGE SCALE GENOMIC DNA]</scope>
    <source>
        <strain evidence="3 4">Hh4</strain>
    </source>
</reference>
<feature type="region of interest" description="Disordered" evidence="1">
    <location>
        <begin position="52"/>
        <end position="116"/>
    </location>
</feature>
<feature type="transmembrane region" description="Helical" evidence="2">
    <location>
        <begin position="530"/>
        <end position="552"/>
    </location>
</feature>
<name>A0A4R9BF15_9MICO</name>
<dbReference type="AlphaFoldDB" id="A0A4R9BF15"/>
<dbReference type="InterPro" id="IPR013783">
    <property type="entry name" value="Ig-like_fold"/>
</dbReference>
<organism evidence="3 4">
    <name type="scientific">Cryobacterium fucosi</name>
    <dbReference type="NCBI Taxonomy" id="1259157"/>
    <lineage>
        <taxon>Bacteria</taxon>
        <taxon>Bacillati</taxon>
        <taxon>Actinomycetota</taxon>
        <taxon>Actinomycetes</taxon>
        <taxon>Micrococcales</taxon>
        <taxon>Microbacteriaceae</taxon>
        <taxon>Cryobacterium</taxon>
    </lineage>
</organism>
<evidence type="ECO:0000256" key="2">
    <source>
        <dbReference type="SAM" id="Phobius"/>
    </source>
</evidence>
<gene>
    <name evidence="3" type="ORF">E3T48_01370</name>
</gene>
<keyword evidence="2" id="KW-0472">Membrane</keyword>
<evidence type="ECO:0000256" key="1">
    <source>
        <dbReference type="SAM" id="MobiDB-lite"/>
    </source>
</evidence>
<feature type="transmembrane region" description="Helical" evidence="2">
    <location>
        <begin position="588"/>
        <end position="605"/>
    </location>
</feature>
<keyword evidence="2" id="KW-0812">Transmembrane</keyword>
<accession>A0A4R9BF15</accession>
<evidence type="ECO:0000313" key="4">
    <source>
        <dbReference type="Proteomes" id="UP000298313"/>
    </source>
</evidence>
<dbReference type="Proteomes" id="UP000298313">
    <property type="component" value="Unassembled WGS sequence"/>
</dbReference>
<dbReference type="OrthoDB" id="5109916at2"/>
<keyword evidence="4" id="KW-1185">Reference proteome</keyword>
<dbReference type="RefSeq" id="WP_134522091.1">
    <property type="nucleotide sequence ID" value="NZ_SOHH01000019.1"/>
</dbReference>
<protein>
    <submittedName>
        <fullName evidence="3">Uncharacterized protein</fullName>
    </submittedName>
</protein>
<dbReference type="GO" id="GO:0005975">
    <property type="term" value="P:carbohydrate metabolic process"/>
    <property type="evidence" value="ECO:0007669"/>
    <property type="project" value="UniProtKB-ARBA"/>
</dbReference>
<feature type="transmembrane region" description="Helical" evidence="2">
    <location>
        <begin position="677"/>
        <end position="700"/>
    </location>
</feature>
<feature type="compositionally biased region" description="Low complexity" evidence="1">
    <location>
        <begin position="385"/>
        <end position="402"/>
    </location>
</feature>
<feature type="transmembrane region" description="Helical" evidence="2">
    <location>
        <begin position="650"/>
        <end position="670"/>
    </location>
</feature>
<feature type="transmembrane region" description="Helical" evidence="2">
    <location>
        <begin position="504"/>
        <end position="524"/>
    </location>
</feature>
<comment type="caution">
    <text evidence="3">The sequence shown here is derived from an EMBL/GenBank/DDBJ whole genome shotgun (WGS) entry which is preliminary data.</text>
</comment>
<dbReference type="EMBL" id="SOHH01000019">
    <property type="protein sequence ID" value="TFD82732.1"/>
    <property type="molecule type" value="Genomic_DNA"/>
</dbReference>
<sequence>MLRSRFAALRPTGARRGRSNPGQAGTSVLGLVFVLLVGVWAAAVAAPAAAHAQPGPPRAVQSIPADPAPTPTPSPSPATPSPTPNPQSAPAAPAPTIDSPPAGSFVGSGSTTVSGTRAGGQEIQLLSPTGGDPLCIVAAGQSTTWTCTHVPLPSGPSVPLRVVVTGEPALAAQQTIAVLAAPSVSGGPTGGDASNGVVRGSGYPNASVIAELDDGQRCTSTADGAGAWSCAFSGNLASGPVEVTAVQQTSFSLPSSSNTSAPVTLRFDVDVPAAPGLASPADSARVPLSGTAYAGTGENGASVTVFAGPYSVCTVVVSGGAWRCTAGGVAAGSYQVRVVQQDPAGNMSVGSPAITVFYGDAPTPTSSGGGASAAPLAPPTGGGTTEAPAQPAQPPDAALPAPQALPPVPGPDATVPPTGLTGGWNDPTQFTTAVLPPGSALSLLQAALLALGCLLLLAIPARLLSGTISRARAGRPLWPSAPIAGRNHPRNDFETAPTVLVNRWFVAGAALVAAATLVMLSGPVGSRPAYLRLLVAVMIALLVVNGVGALVPRWWGRRVLGLNASVTFLPRYLLLVGVSALASRVFEIQPALLFGLLGSVTIAAGSRPERRGQLAAVRAGSLILLAVAGWLALGALPQATGFASAFGAEVANSIVLAAIGSAAIVLVPLGSTSGRSILAWSPPVWAGLTVLAFTIMFAVLSPAMTPWHGNGTITLLWVAAGAFAALSTGAWAWQRFVAPAVD</sequence>
<feature type="region of interest" description="Disordered" evidence="1">
    <location>
        <begin position="364"/>
        <end position="404"/>
    </location>
</feature>
<feature type="transmembrane region" description="Helical" evidence="2">
    <location>
        <begin position="443"/>
        <end position="465"/>
    </location>
</feature>
<feature type="region of interest" description="Disordered" evidence="1">
    <location>
        <begin position="1"/>
        <end position="24"/>
    </location>
</feature>
<feature type="transmembrane region" description="Helical" evidence="2">
    <location>
        <begin position="559"/>
        <end position="582"/>
    </location>
</feature>
<dbReference type="Gene3D" id="2.60.40.10">
    <property type="entry name" value="Immunoglobulins"/>
    <property type="match status" value="2"/>
</dbReference>